<keyword evidence="1 4" id="KW-0662">Pyridine nucleotide biosynthesis</keyword>
<dbReference type="UniPathway" id="UPA00334">
    <property type="reaction ID" value="UER00455"/>
</dbReference>
<dbReference type="OrthoDB" id="5978656at2759"/>
<evidence type="ECO:0000256" key="1">
    <source>
        <dbReference type="ARBA" id="ARBA00022642"/>
    </source>
</evidence>
<evidence type="ECO:0000256" key="5">
    <source>
        <dbReference type="PIRNR" id="PIRNR038800"/>
    </source>
</evidence>
<dbReference type="Pfam" id="PF00266">
    <property type="entry name" value="Aminotran_5"/>
    <property type="match status" value="1"/>
</dbReference>
<evidence type="ECO:0000256" key="3">
    <source>
        <dbReference type="ARBA" id="ARBA00022898"/>
    </source>
</evidence>
<comment type="function">
    <text evidence="4 5">Catalyzes the cleavage of L-kynurenine (L-Kyn) and L-3-hydroxykynurenine (L-3OHKyn) into anthranilic acid (AA) and 3-hydroxyanthranilic acid (3-OHAA), respectively.</text>
</comment>
<dbReference type="InterPro" id="IPR000192">
    <property type="entry name" value="Aminotrans_V_dom"/>
</dbReference>
<dbReference type="Gene3D" id="3.90.1150.10">
    <property type="entry name" value="Aspartate Aminotransferase, domain 1"/>
    <property type="match status" value="1"/>
</dbReference>
<dbReference type="InterPro" id="IPR015424">
    <property type="entry name" value="PyrdxlP-dep_Trfase"/>
</dbReference>
<comment type="catalytic activity">
    <reaction evidence="4 5">
        <text>L-kynurenine + H2O = anthranilate + L-alanine + H(+)</text>
        <dbReference type="Rhea" id="RHEA:16813"/>
        <dbReference type="ChEBI" id="CHEBI:15377"/>
        <dbReference type="ChEBI" id="CHEBI:15378"/>
        <dbReference type="ChEBI" id="CHEBI:16567"/>
        <dbReference type="ChEBI" id="CHEBI:57959"/>
        <dbReference type="ChEBI" id="CHEBI:57972"/>
        <dbReference type="EC" id="3.7.1.3"/>
    </reaction>
</comment>
<evidence type="ECO:0000313" key="8">
    <source>
        <dbReference type="Proteomes" id="UP000031737"/>
    </source>
</evidence>
<protein>
    <recommendedName>
        <fullName evidence="4 5">Kynureninase</fullName>
        <ecNumber evidence="4 5">3.7.1.3</ecNumber>
    </recommendedName>
    <alternativeName>
        <fullName evidence="4">L-kynurenine hydrolase</fullName>
    </alternativeName>
</protein>
<feature type="binding site" evidence="4">
    <location>
        <position position="244"/>
    </location>
    <ligand>
        <name>pyridoxal 5'-phosphate</name>
        <dbReference type="ChEBI" id="CHEBI:597326"/>
    </ligand>
</feature>
<comment type="similarity">
    <text evidence="4 5">Belongs to the kynureninase family.</text>
</comment>
<feature type="binding site" evidence="4">
    <location>
        <position position="326"/>
    </location>
    <ligand>
        <name>pyridoxal 5'-phosphate</name>
        <dbReference type="ChEBI" id="CHEBI:597326"/>
    </ligand>
</feature>
<reference evidence="7 8" key="1">
    <citation type="submission" date="2013-07" db="EMBL/GenBank/DDBJ databases">
        <authorList>
            <person name="Stoco P.H."/>
            <person name="Wagner G."/>
            <person name="Gerber A."/>
            <person name="Zaha A."/>
            <person name="Thompson C."/>
            <person name="Bartholomeu D.C."/>
            <person name="Luckemeyer D.D."/>
            <person name="Bahia D."/>
            <person name="Loreto E."/>
            <person name="Prestes E.B."/>
            <person name="Lima F.M."/>
            <person name="Rodrigues-Luiz G."/>
            <person name="Vallejo G.A."/>
            <person name="Filho J.F."/>
            <person name="Monteiro K.M."/>
            <person name="Tyler K.M."/>
            <person name="de Almeida L.G."/>
            <person name="Ortiz M.F."/>
            <person name="Siervo M.A."/>
            <person name="de Moraes M.H."/>
            <person name="Cunha O.L."/>
            <person name="Mendonca-Neto R."/>
            <person name="Silva R."/>
            <person name="Teixeira S.M."/>
            <person name="Murta S.M."/>
            <person name="Sincero T.C."/>
            <person name="Mendes T.A."/>
            <person name="Urmenyi T.P."/>
            <person name="Silva V.G."/>
            <person name="da Rocha W.D."/>
            <person name="Andersson B."/>
            <person name="Romanha A.J."/>
            <person name="Steindel M."/>
            <person name="de Vasconcelos A.T."/>
            <person name="Grisard E.C."/>
        </authorList>
    </citation>
    <scope>NUCLEOTIDE SEQUENCE [LARGE SCALE GENOMIC DNA]</scope>
    <source>
        <strain evidence="7 8">SC58</strain>
    </source>
</reference>
<evidence type="ECO:0000259" key="6">
    <source>
        <dbReference type="Pfam" id="PF00266"/>
    </source>
</evidence>
<sequence length="465" mass="51739">MRNNAAEKLLSTARTEGLLLTENGFAEFMDAADPLREHREAFHFPKRREGGDYVYVSGNVLGLQHKDVESSVGGALKKWRDLGVMGNYQHPNPWEELESLGRKEMAAIVGAQESEVITMNSFGVNLHLLLMAFYRPKGKRRRILTWNHSFPGSTHALVSQLEARGMNPAEDLVFVGASHGEKWEISSVNIPIEQFFSLIEKCGDEVAVAVLSGVHFFSGQLFDIQAITKAAHAKGILVGVDCAHAVGNVPLQLHDWEVDFACWSNYRYLNSGPGNLGGVFVHSKHTSVENELKPLRGWWGHDCRNCYRLYRSFELAEGAASFQVSNVPALGMMAMLPSVRLMAEIGMGPLREKSMLLTTYMELLLSELVPQGSMEVITPVDPNQRGAQLSIRILPNRLTLNLSLKDTYECDTCGDSDADRMERHLCENGIIVSHYPPDVIHLAPVPLYNSFMDVLLTVRAVAECF</sequence>
<dbReference type="PANTHER" id="PTHR14084">
    <property type="entry name" value="KYNURENINASE"/>
    <property type="match status" value="1"/>
</dbReference>
<feature type="binding site" evidence="4">
    <location>
        <position position="298"/>
    </location>
    <ligand>
        <name>pyridoxal 5'-phosphate</name>
        <dbReference type="ChEBI" id="CHEBI:597326"/>
    </ligand>
</feature>
<dbReference type="GO" id="GO:0019441">
    <property type="term" value="P:L-tryptophan catabolic process to kynurenine"/>
    <property type="evidence" value="ECO:0007669"/>
    <property type="project" value="TreeGrafter"/>
</dbReference>
<dbReference type="SUPFAM" id="SSF53383">
    <property type="entry name" value="PLP-dependent transferases"/>
    <property type="match status" value="1"/>
</dbReference>
<evidence type="ECO:0000313" key="7">
    <source>
        <dbReference type="EMBL" id="ESL08559.1"/>
    </source>
</evidence>
<dbReference type="PIRSF" id="PIRSF038800">
    <property type="entry name" value="KYNU"/>
    <property type="match status" value="1"/>
</dbReference>
<feature type="binding site" evidence="4">
    <location>
        <position position="212"/>
    </location>
    <ligand>
        <name>pyridoxal 5'-phosphate</name>
        <dbReference type="ChEBI" id="CHEBI:597326"/>
    </ligand>
</feature>
<comment type="subcellular location">
    <subcellularLocation>
        <location evidence="4 5">Cytoplasm</location>
    </subcellularLocation>
</comment>
<dbReference type="InterPro" id="IPR015422">
    <property type="entry name" value="PyrdxlP-dep_Trfase_small"/>
</dbReference>
<dbReference type="Gene3D" id="3.40.640.10">
    <property type="entry name" value="Type I PLP-dependent aspartate aminotransferase-like (Major domain)"/>
    <property type="match status" value="1"/>
</dbReference>
<keyword evidence="2 4" id="KW-0378">Hydrolase</keyword>
<comment type="caution">
    <text evidence="4">Lacks conserved residue(s) required for the propagation of feature annotation.</text>
</comment>
<dbReference type="NCBIfam" id="TIGR01814">
    <property type="entry name" value="kynureninase"/>
    <property type="match status" value="1"/>
</dbReference>
<organism evidence="7 8">
    <name type="scientific">Trypanosoma rangeli SC58</name>
    <dbReference type="NCBI Taxonomy" id="429131"/>
    <lineage>
        <taxon>Eukaryota</taxon>
        <taxon>Discoba</taxon>
        <taxon>Euglenozoa</taxon>
        <taxon>Kinetoplastea</taxon>
        <taxon>Metakinetoplastina</taxon>
        <taxon>Trypanosomatida</taxon>
        <taxon>Trypanosomatidae</taxon>
        <taxon>Trypanosoma</taxon>
        <taxon>Herpetosoma</taxon>
    </lineage>
</organism>
<feature type="binding site" evidence="4">
    <location>
        <position position="266"/>
    </location>
    <ligand>
        <name>pyridoxal 5'-phosphate</name>
        <dbReference type="ChEBI" id="CHEBI:597326"/>
    </ligand>
</feature>
<dbReference type="GO" id="GO:0097053">
    <property type="term" value="P:L-kynurenine catabolic process"/>
    <property type="evidence" value="ECO:0007669"/>
    <property type="project" value="UniProtKB-UniRule"/>
</dbReference>
<dbReference type="Proteomes" id="UP000031737">
    <property type="component" value="Unassembled WGS sequence"/>
</dbReference>
<dbReference type="VEuPathDB" id="TriTrypDB:TRSC58_03736"/>
<dbReference type="InterPro" id="IPR010111">
    <property type="entry name" value="Kynureninase"/>
</dbReference>
<dbReference type="PANTHER" id="PTHR14084:SF0">
    <property type="entry name" value="KYNURENINASE"/>
    <property type="match status" value="1"/>
</dbReference>
<keyword evidence="8" id="KW-1185">Reference proteome</keyword>
<gene>
    <name evidence="4" type="primary">KYNU</name>
    <name evidence="7" type="ORF">TRSC58_03736</name>
</gene>
<dbReference type="EC" id="3.7.1.3" evidence="4 5"/>
<dbReference type="GO" id="GO:0043420">
    <property type="term" value="P:anthranilate metabolic process"/>
    <property type="evidence" value="ECO:0007669"/>
    <property type="project" value="UniProtKB-UniRule"/>
</dbReference>
<keyword evidence="4 5" id="KW-0963">Cytoplasm</keyword>
<proteinExistence type="inferred from homology"/>
<comment type="catalytic activity">
    <reaction evidence="5">
        <text>3-hydroxy-L-kynurenine + H2O = 3-hydroxyanthranilate + L-alanine + H(+)</text>
        <dbReference type="Rhea" id="RHEA:25143"/>
        <dbReference type="ChEBI" id="CHEBI:15377"/>
        <dbReference type="ChEBI" id="CHEBI:15378"/>
        <dbReference type="ChEBI" id="CHEBI:36559"/>
        <dbReference type="ChEBI" id="CHEBI:57972"/>
        <dbReference type="ChEBI" id="CHEBI:58125"/>
        <dbReference type="EC" id="3.7.1.3"/>
    </reaction>
</comment>
<dbReference type="GO" id="GO:0030170">
    <property type="term" value="F:pyridoxal phosphate binding"/>
    <property type="evidence" value="ECO:0007669"/>
    <property type="project" value="UniProtKB-UniRule"/>
</dbReference>
<dbReference type="EMBL" id="AUPL01003736">
    <property type="protein sequence ID" value="ESL08559.1"/>
    <property type="molecule type" value="Genomic_DNA"/>
</dbReference>
<dbReference type="GO" id="GO:0005737">
    <property type="term" value="C:cytoplasm"/>
    <property type="evidence" value="ECO:0007669"/>
    <property type="project" value="UniProtKB-SubCell"/>
</dbReference>
<feature type="binding site" evidence="4">
    <location>
        <position position="241"/>
    </location>
    <ligand>
        <name>pyridoxal 5'-phosphate</name>
        <dbReference type="ChEBI" id="CHEBI:597326"/>
    </ligand>
</feature>
<dbReference type="UniPathway" id="UPA00253">
    <property type="reaction ID" value="UER00329"/>
</dbReference>
<comment type="pathway">
    <text evidence="4 5">Amino-acid degradation; L-kynurenine degradation; L-alanine and anthranilate from L-kynurenine: step 1/1.</text>
</comment>
<dbReference type="GO" id="GO:0030429">
    <property type="term" value="F:kynureninase activity"/>
    <property type="evidence" value="ECO:0007669"/>
    <property type="project" value="UniProtKB-UniRule"/>
</dbReference>
<keyword evidence="3 5" id="KW-0663">Pyridoxal phosphate</keyword>
<comment type="subunit">
    <text evidence="4 5">Homodimer.</text>
</comment>
<name>A0A061J0X6_TRYRA</name>
<dbReference type="HAMAP" id="MF_01970">
    <property type="entry name" value="Kynureninase"/>
    <property type="match status" value="1"/>
</dbReference>
<dbReference type="AlphaFoldDB" id="A0A061J0X6"/>
<evidence type="ECO:0000256" key="4">
    <source>
        <dbReference type="HAMAP-Rule" id="MF_03017"/>
    </source>
</evidence>
<comment type="cofactor">
    <cofactor evidence="5">
        <name>pyridoxal 5'-phosphate</name>
        <dbReference type="ChEBI" id="CHEBI:597326"/>
    </cofactor>
</comment>
<feature type="domain" description="Aminotransferase class V" evidence="6">
    <location>
        <begin position="150"/>
        <end position="368"/>
    </location>
</feature>
<comment type="caution">
    <text evidence="7">The sequence shown here is derived from an EMBL/GenBank/DDBJ whole genome shotgun (WGS) entry which is preliminary data.</text>
</comment>
<dbReference type="GO" id="GO:0034354">
    <property type="term" value="P:'de novo' NAD+ biosynthetic process from L-tryptophan"/>
    <property type="evidence" value="ECO:0007669"/>
    <property type="project" value="UniProtKB-UniRule"/>
</dbReference>
<dbReference type="GO" id="GO:0019805">
    <property type="term" value="P:quinolinate biosynthetic process"/>
    <property type="evidence" value="ECO:0007669"/>
    <property type="project" value="UniProtKB-UniRule"/>
</dbReference>
<dbReference type="InterPro" id="IPR015421">
    <property type="entry name" value="PyrdxlP-dep_Trfase_major"/>
</dbReference>
<evidence type="ECO:0000256" key="2">
    <source>
        <dbReference type="ARBA" id="ARBA00022801"/>
    </source>
</evidence>
<accession>A0A061J0X6</accession>
<comment type="pathway">
    <text evidence="4 5">Cofactor biosynthesis; NAD(+) biosynthesis; quinolinate from L-kynurenine: step 2/3.</text>
</comment>